<accession>R7S300</accession>
<dbReference type="EMBL" id="JH687556">
    <property type="protein sequence ID" value="EIN04172.1"/>
    <property type="molecule type" value="Genomic_DNA"/>
</dbReference>
<protein>
    <submittedName>
        <fullName evidence="2">Uncharacterized protein</fullName>
    </submittedName>
</protein>
<dbReference type="Proteomes" id="UP000054196">
    <property type="component" value="Unassembled WGS sequence"/>
</dbReference>
<dbReference type="KEGG" id="psq:PUNSTDRAFT_55739"/>
<keyword evidence="3" id="KW-1185">Reference proteome</keyword>
<feature type="region of interest" description="Disordered" evidence="1">
    <location>
        <begin position="1"/>
        <end position="68"/>
    </location>
</feature>
<dbReference type="GeneID" id="18884033"/>
<evidence type="ECO:0000256" key="1">
    <source>
        <dbReference type="SAM" id="MobiDB-lite"/>
    </source>
</evidence>
<evidence type="ECO:0000313" key="3">
    <source>
        <dbReference type="Proteomes" id="UP000054196"/>
    </source>
</evidence>
<feature type="compositionally biased region" description="Low complexity" evidence="1">
    <location>
        <begin position="1"/>
        <end position="21"/>
    </location>
</feature>
<reference evidence="3" key="1">
    <citation type="journal article" date="2012" name="Science">
        <title>The Paleozoic origin of enzymatic lignin decomposition reconstructed from 31 fungal genomes.</title>
        <authorList>
            <person name="Floudas D."/>
            <person name="Binder M."/>
            <person name="Riley R."/>
            <person name="Barry K."/>
            <person name="Blanchette R.A."/>
            <person name="Henrissat B."/>
            <person name="Martinez A.T."/>
            <person name="Otillar R."/>
            <person name="Spatafora J.W."/>
            <person name="Yadav J.S."/>
            <person name="Aerts A."/>
            <person name="Benoit I."/>
            <person name="Boyd A."/>
            <person name="Carlson A."/>
            <person name="Copeland A."/>
            <person name="Coutinho P.M."/>
            <person name="de Vries R.P."/>
            <person name="Ferreira P."/>
            <person name="Findley K."/>
            <person name="Foster B."/>
            <person name="Gaskell J."/>
            <person name="Glotzer D."/>
            <person name="Gorecki P."/>
            <person name="Heitman J."/>
            <person name="Hesse C."/>
            <person name="Hori C."/>
            <person name="Igarashi K."/>
            <person name="Jurgens J.A."/>
            <person name="Kallen N."/>
            <person name="Kersten P."/>
            <person name="Kohler A."/>
            <person name="Kuees U."/>
            <person name="Kumar T.K.A."/>
            <person name="Kuo A."/>
            <person name="LaButti K."/>
            <person name="Larrondo L.F."/>
            <person name="Lindquist E."/>
            <person name="Ling A."/>
            <person name="Lombard V."/>
            <person name="Lucas S."/>
            <person name="Lundell T."/>
            <person name="Martin R."/>
            <person name="McLaughlin D.J."/>
            <person name="Morgenstern I."/>
            <person name="Morin E."/>
            <person name="Murat C."/>
            <person name="Nagy L.G."/>
            <person name="Nolan M."/>
            <person name="Ohm R.A."/>
            <person name="Patyshakuliyeva A."/>
            <person name="Rokas A."/>
            <person name="Ruiz-Duenas F.J."/>
            <person name="Sabat G."/>
            <person name="Salamov A."/>
            <person name="Samejima M."/>
            <person name="Schmutz J."/>
            <person name="Slot J.C."/>
            <person name="St John F."/>
            <person name="Stenlid J."/>
            <person name="Sun H."/>
            <person name="Sun S."/>
            <person name="Syed K."/>
            <person name="Tsang A."/>
            <person name="Wiebenga A."/>
            <person name="Young D."/>
            <person name="Pisabarro A."/>
            <person name="Eastwood D.C."/>
            <person name="Martin F."/>
            <person name="Cullen D."/>
            <person name="Grigoriev I.V."/>
            <person name="Hibbett D.S."/>
        </authorList>
    </citation>
    <scope>NUCLEOTIDE SEQUENCE [LARGE SCALE GENOMIC DNA]</scope>
    <source>
        <strain evidence="3">HHB-11173 SS5</strain>
    </source>
</reference>
<sequence length="68" mass="7516">MDVDQPSRPACASSPSSLAPSPHDEDQKPQLTDSNSPPPKAKSSNGDWRKNKRTRKAYSCIPCHKRKV</sequence>
<evidence type="ECO:0000313" key="2">
    <source>
        <dbReference type="EMBL" id="EIN04172.1"/>
    </source>
</evidence>
<dbReference type="HOGENOM" id="CLU_2801092_0_0_1"/>
<gene>
    <name evidence="2" type="ORF">PUNSTDRAFT_55739</name>
</gene>
<name>R7S300_PUNST</name>
<dbReference type="AlphaFoldDB" id="R7S300"/>
<proteinExistence type="predicted"/>
<organism evidence="2 3">
    <name type="scientific">Punctularia strigosozonata (strain HHB-11173)</name>
    <name type="common">White-rot fungus</name>
    <dbReference type="NCBI Taxonomy" id="741275"/>
    <lineage>
        <taxon>Eukaryota</taxon>
        <taxon>Fungi</taxon>
        <taxon>Dikarya</taxon>
        <taxon>Basidiomycota</taxon>
        <taxon>Agaricomycotina</taxon>
        <taxon>Agaricomycetes</taxon>
        <taxon>Corticiales</taxon>
        <taxon>Punctulariaceae</taxon>
        <taxon>Punctularia</taxon>
    </lineage>
</organism>
<dbReference type="RefSeq" id="XP_007388643.1">
    <property type="nucleotide sequence ID" value="XM_007388581.1"/>
</dbReference>
<feature type="non-terminal residue" evidence="2">
    <location>
        <position position="68"/>
    </location>
</feature>